<evidence type="ECO:0000256" key="5">
    <source>
        <dbReference type="HAMAP-Rule" id="MF_00235"/>
    </source>
</evidence>
<protein>
    <recommendedName>
        <fullName evidence="5 7">Adenylate kinase</fullName>
        <shortName evidence="5">AK</shortName>
        <ecNumber evidence="5 7">2.7.4.3</ecNumber>
    </recommendedName>
    <alternativeName>
        <fullName evidence="5">ATP-AMP transphosphorylase</fullName>
    </alternativeName>
    <alternativeName>
        <fullName evidence="5">ATP:AMP phosphotransferase</fullName>
    </alternativeName>
    <alternativeName>
        <fullName evidence="5">Adenylate monophosphate kinase</fullName>
    </alternativeName>
</protein>
<evidence type="ECO:0000256" key="6">
    <source>
        <dbReference type="RuleBase" id="RU003330"/>
    </source>
</evidence>
<keyword evidence="1 5" id="KW-0808">Transferase</keyword>
<dbReference type="SUPFAM" id="SSF52540">
    <property type="entry name" value="P-loop containing nucleoside triphosphate hydrolases"/>
    <property type="match status" value="1"/>
</dbReference>
<keyword evidence="4 5" id="KW-0418">Kinase</keyword>
<sequence>MKFVFLGPQGSGKSTQAELLAQKLGIPYFEVGQILREKSQESDSLATEIKKALDQGHLVPDEITNSIVKKKTSNAKGGYVLDGYPRNSIQFAELDPDITKAFYVKVSDEESIKRLVKRGRSDDTEQVLSKRLEIYHGETEPLLGDFKNKGILDEVNGEAPISEIHEEIMARVQDLI</sequence>
<dbReference type="Gene3D" id="3.40.50.300">
    <property type="entry name" value="P-loop containing nucleotide triphosphate hydrolases"/>
    <property type="match status" value="1"/>
</dbReference>
<dbReference type="CDD" id="cd01428">
    <property type="entry name" value="ADK"/>
    <property type="match status" value="1"/>
</dbReference>
<dbReference type="GO" id="GO:0004017">
    <property type="term" value="F:AMP kinase activity"/>
    <property type="evidence" value="ECO:0007669"/>
    <property type="project" value="UniProtKB-UniRule"/>
</dbReference>
<dbReference type="InterPro" id="IPR027417">
    <property type="entry name" value="P-loop_NTPase"/>
</dbReference>
<dbReference type="GO" id="GO:0005737">
    <property type="term" value="C:cytoplasm"/>
    <property type="evidence" value="ECO:0007669"/>
    <property type="project" value="UniProtKB-SubCell"/>
</dbReference>
<evidence type="ECO:0000256" key="4">
    <source>
        <dbReference type="ARBA" id="ARBA00022777"/>
    </source>
</evidence>
<feature type="binding site" evidence="5">
    <location>
        <position position="159"/>
    </location>
    <ligand>
        <name>ATP</name>
        <dbReference type="ChEBI" id="CHEBI:30616"/>
    </ligand>
</feature>
<comment type="caution">
    <text evidence="5">Lacks conserved residue(s) required for the propagation of feature annotation.</text>
</comment>
<dbReference type="UniPathway" id="UPA00588">
    <property type="reaction ID" value="UER00649"/>
</dbReference>
<feature type="binding site" evidence="5">
    <location>
        <begin position="10"/>
        <end position="15"/>
    </location>
    <ligand>
        <name>ATP</name>
        <dbReference type="ChEBI" id="CHEBI:30616"/>
    </ligand>
</feature>
<comment type="subunit">
    <text evidence="5 7">Monomer.</text>
</comment>
<dbReference type="PATRIC" id="fig|1618409.3.peg.297"/>
<reference evidence="8 9" key="1">
    <citation type="journal article" date="2015" name="Nature">
        <title>rRNA introns, odd ribosomes, and small enigmatic genomes across a large radiation of phyla.</title>
        <authorList>
            <person name="Brown C.T."/>
            <person name="Hug L.A."/>
            <person name="Thomas B.C."/>
            <person name="Sharon I."/>
            <person name="Castelle C.J."/>
            <person name="Singh A."/>
            <person name="Wilkins M.J."/>
            <person name="Williams K.H."/>
            <person name="Banfield J.F."/>
        </authorList>
    </citation>
    <scope>NUCLEOTIDE SEQUENCE [LARGE SCALE GENOMIC DNA]</scope>
</reference>
<feature type="binding site" evidence="5">
    <location>
        <position position="120"/>
    </location>
    <ligand>
        <name>AMP</name>
        <dbReference type="ChEBI" id="CHEBI:456215"/>
    </ligand>
</feature>
<evidence type="ECO:0000256" key="3">
    <source>
        <dbReference type="ARBA" id="ARBA00022741"/>
    </source>
</evidence>
<proteinExistence type="inferred from homology"/>
<gene>
    <name evidence="5" type="primary">adk</name>
    <name evidence="8" type="ORF">UU34_C0003G0006</name>
</gene>
<dbReference type="GO" id="GO:0044209">
    <property type="term" value="P:AMP salvage"/>
    <property type="evidence" value="ECO:0007669"/>
    <property type="project" value="UniProtKB-UniRule"/>
</dbReference>
<dbReference type="Pfam" id="PF00406">
    <property type="entry name" value="ADK"/>
    <property type="match status" value="1"/>
</dbReference>
<feature type="binding site" evidence="5">
    <location>
        <begin position="83"/>
        <end position="86"/>
    </location>
    <ligand>
        <name>AMP</name>
        <dbReference type="ChEBI" id="CHEBI:456215"/>
    </ligand>
</feature>
<feature type="binding site" evidence="5">
    <location>
        <position position="36"/>
    </location>
    <ligand>
        <name>AMP</name>
        <dbReference type="ChEBI" id="CHEBI:456215"/>
    </ligand>
</feature>
<dbReference type="AlphaFoldDB" id="A0A0G0UFK1"/>
<dbReference type="PANTHER" id="PTHR23359">
    <property type="entry name" value="NUCLEOTIDE KINASE"/>
    <property type="match status" value="1"/>
</dbReference>
<comment type="subcellular location">
    <subcellularLocation>
        <location evidence="5 7">Cytoplasm</location>
    </subcellularLocation>
</comment>
<dbReference type="PRINTS" id="PR00094">
    <property type="entry name" value="ADENYLTKNASE"/>
</dbReference>
<comment type="function">
    <text evidence="5">Catalyzes the reversible transfer of the terminal phosphate group between ATP and AMP. Plays an important role in cellular energy homeostasis and in adenine nucleotide metabolism.</text>
</comment>
<comment type="pathway">
    <text evidence="5">Purine metabolism; AMP biosynthesis via salvage pathway; AMP from ADP: step 1/1.</text>
</comment>
<keyword evidence="5 7" id="KW-0067">ATP-binding</keyword>
<evidence type="ECO:0000256" key="1">
    <source>
        <dbReference type="ARBA" id="ARBA00022679"/>
    </source>
</evidence>
<dbReference type="InterPro" id="IPR033690">
    <property type="entry name" value="Adenylat_kinase_CS"/>
</dbReference>
<comment type="domain">
    <text evidence="5">Consists of three domains, a large central CORE domain and two small peripheral domains, NMPbind and LID, which undergo movements during catalysis. The LID domain closes over the site of phosphoryl transfer upon ATP binding. Assembling and dissambling the active center during each catalytic cycle provides an effective means to prevent ATP hydrolysis.</text>
</comment>
<accession>A0A0G0UFK1</accession>
<dbReference type="EC" id="2.7.4.3" evidence="5 7"/>
<dbReference type="InterPro" id="IPR000850">
    <property type="entry name" value="Adenylat/UMP-CMP_kin"/>
</dbReference>
<evidence type="ECO:0000313" key="8">
    <source>
        <dbReference type="EMBL" id="KKR87664.1"/>
    </source>
</evidence>
<feature type="binding site" evidence="5">
    <location>
        <begin position="57"/>
        <end position="59"/>
    </location>
    <ligand>
        <name>AMP</name>
        <dbReference type="ChEBI" id="CHEBI:456215"/>
    </ligand>
</feature>
<organism evidence="8 9">
    <name type="scientific">Candidatus Curtissbacteria bacterium GW2011_GWA1_41_11</name>
    <dbReference type="NCBI Taxonomy" id="1618409"/>
    <lineage>
        <taxon>Bacteria</taxon>
        <taxon>Candidatus Curtissiibacteriota</taxon>
    </lineage>
</organism>
<name>A0A0G0UFK1_9BACT</name>
<comment type="similarity">
    <text evidence="5 6">Belongs to the adenylate kinase family.</text>
</comment>
<evidence type="ECO:0000256" key="7">
    <source>
        <dbReference type="RuleBase" id="RU003331"/>
    </source>
</evidence>
<keyword evidence="3 5" id="KW-0547">Nucleotide-binding</keyword>
<feature type="binding site" evidence="5">
    <location>
        <position position="131"/>
    </location>
    <ligand>
        <name>AMP</name>
        <dbReference type="ChEBI" id="CHEBI:456215"/>
    </ligand>
</feature>
<keyword evidence="5" id="KW-0963">Cytoplasm</keyword>
<dbReference type="PROSITE" id="PS00113">
    <property type="entry name" value="ADENYLATE_KINASE"/>
    <property type="match status" value="1"/>
</dbReference>
<feature type="binding site" evidence="5">
    <location>
        <position position="118"/>
    </location>
    <ligand>
        <name>ATP</name>
        <dbReference type="ChEBI" id="CHEBI:30616"/>
    </ligand>
</feature>
<feature type="binding site" evidence="5">
    <location>
        <position position="90"/>
    </location>
    <ligand>
        <name>AMP</name>
        <dbReference type="ChEBI" id="CHEBI:456215"/>
    </ligand>
</feature>
<comment type="catalytic activity">
    <reaction evidence="5 7">
        <text>AMP + ATP = 2 ADP</text>
        <dbReference type="Rhea" id="RHEA:12973"/>
        <dbReference type="ChEBI" id="CHEBI:30616"/>
        <dbReference type="ChEBI" id="CHEBI:456215"/>
        <dbReference type="ChEBI" id="CHEBI:456216"/>
        <dbReference type="EC" id="2.7.4.3"/>
    </reaction>
</comment>
<dbReference type="HAMAP" id="MF_00235">
    <property type="entry name" value="Adenylate_kinase_Adk"/>
    <property type="match status" value="1"/>
</dbReference>
<keyword evidence="2 5" id="KW-0545">Nucleotide biosynthesis</keyword>
<evidence type="ECO:0000313" key="9">
    <source>
        <dbReference type="Proteomes" id="UP000034854"/>
    </source>
</evidence>
<feature type="region of interest" description="NMP" evidence="5">
    <location>
        <begin position="30"/>
        <end position="59"/>
    </location>
</feature>
<dbReference type="EMBL" id="LCAG01000003">
    <property type="protein sequence ID" value="KKR87664.1"/>
    <property type="molecule type" value="Genomic_DNA"/>
</dbReference>
<comment type="caution">
    <text evidence="8">The sequence shown here is derived from an EMBL/GenBank/DDBJ whole genome shotgun (WGS) entry which is preliminary data.</text>
</comment>
<dbReference type="Proteomes" id="UP000034854">
    <property type="component" value="Unassembled WGS sequence"/>
</dbReference>
<evidence type="ECO:0000256" key="2">
    <source>
        <dbReference type="ARBA" id="ARBA00022727"/>
    </source>
</evidence>
<dbReference type="GO" id="GO:0005524">
    <property type="term" value="F:ATP binding"/>
    <property type="evidence" value="ECO:0007669"/>
    <property type="project" value="UniProtKB-UniRule"/>
</dbReference>